<evidence type="ECO:0000259" key="2">
    <source>
        <dbReference type="Pfam" id="PF19313"/>
    </source>
</evidence>
<dbReference type="InterPro" id="IPR045670">
    <property type="entry name" value="DUF5916"/>
</dbReference>
<evidence type="ECO:0000313" key="4">
    <source>
        <dbReference type="Proteomes" id="UP000308149"/>
    </source>
</evidence>
<organism evidence="3 4">
    <name type="scientific">Thermomonas aquatica</name>
    <dbReference type="NCBI Taxonomy" id="2202149"/>
    <lineage>
        <taxon>Bacteria</taxon>
        <taxon>Pseudomonadati</taxon>
        <taxon>Pseudomonadota</taxon>
        <taxon>Gammaproteobacteria</taxon>
        <taxon>Lysobacterales</taxon>
        <taxon>Lysobacteraceae</taxon>
        <taxon>Thermomonas</taxon>
    </lineage>
</organism>
<keyword evidence="1" id="KW-0732">Signal</keyword>
<dbReference type="Pfam" id="PF19313">
    <property type="entry name" value="DUF5916"/>
    <property type="match status" value="2"/>
</dbReference>
<accession>A0A5B7ZSI4</accession>
<evidence type="ECO:0000313" key="3">
    <source>
        <dbReference type="EMBL" id="QDA57980.1"/>
    </source>
</evidence>
<dbReference type="KEGG" id="thes:FHQ07_12010"/>
<protein>
    <recommendedName>
        <fullName evidence="2">DUF5916 domain-containing protein</fullName>
    </recommendedName>
</protein>
<reference evidence="3 4" key="1">
    <citation type="submission" date="2019-06" db="EMBL/GenBank/DDBJ databases">
        <title>Thermomonas aquatica sp. nov., isolated from an industrial wastewater treatment plant.</title>
        <authorList>
            <person name="Jeon J.H."/>
            <person name="Park D.-S."/>
        </authorList>
    </citation>
    <scope>NUCLEOTIDE SEQUENCE [LARGE SCALE GENOMIC DNA]</scope>
    <source>
        <strain evidence="3 4">SY21</strain>
    </source>
</reference>
<keyword evidence="4" id="KW-1185">Reference proteome</keyword>
<name>A0A5B7ZSI4_9GAMM</name>
<sequence>MRLSPKRSLLPLAVLAALSSPAFAQEAGAQVKIDGVIDPAEWQGARHVTDFRMVQPFTQAATRHPTEAWILATPEGLAVAFRNAKLAGVETPRQRSARDQDVAIDRVNVMLDFDGDGRSGYDFTLTASDGIQDSTITSGGNFSSDWDGSWQHAVVDGEGEWTAELLIPWHTAPMKKAAGDKRTVAVYLDRVVGSINERMAWPAVSFERPQFLNQFEKIEIPAYSQSLLAITPYVVGLQDLVAKDNKFDAGADIFWKPNSQFQLSATINPDFGQVESDSLVVNFSAEETFFGDKRPFFTENQGFFDFGLLFDNSQLLYTRRVGAMADDGSGPGDIMGAVKFNGSVGATQYGAFVADERGDAGRRFSALRLQRAFGTQNLGVMLTNVDRPFLDRSANVIGFDHRWQPDASLTVASTLVGSDVEVAGQHTRDFAFTSMAQKTLDKGWSLTGLLIHYGEDFEVNDAGYLGRNDLNYGQFEVGKRITQLPEGSAFSSHNIRTRIEGLQNNGGLWLQKQFRFNVNSQRKDGGNLNWNFQLRGPAYDDQITRGHNPMYVRNGGSAYINRGFPRRGKWQFGVDASLGLASGLRQDTPYAWSASLSSTYYISDALNIELWLGHVTDQEMLIWQGGDLGPGYENVVGGFHMNRYDLNASLNWNIGTRHELRVKLEALGFDADDPIAWRVGADGRGMRSNDPVQPFSFRNMGFQVRYRYELAPLSNLYVVYGRGGFGYDPHAVGAFDQFNDAFSLRDDEQLVVKLAYRFEL</sequence>
<feature type="domain" description="DUF5916" evidence="2">
    <location>
        <begin position="381"/>
        <end position="756"/>
    </location>
</feature>
<dbReference type="AlphaFoldDB" id="A0A5B7ZSI4"/>
<feature type="domain" description="DUF5916" evidence="2">
    <location>
        <begin position="228"/>
        <end position="325"/>
    </location>
</feature>
<dbReference type="EMBL" id="CP040871">
    <property type="protein sequence ID" value="QDA57980.1"/>
    <property type="molecule type" value="Genomic_DNA"/>
</dbReference>
<dbReference type="Gene3D" id="2.60.40.1190">
    <property type="match status" value="1"/>
</dbReference>
<dbReference type="SUPFAM" id="SSF49344">
    <property type="entry name" value="CBD9-like"/>
    <property type="match status" value="1"/>
</dbReference>
<gene>
    <name evidence="3" type="ORF">FHQ07_12010</name>
</gene>
<feature type="signal peptide" evidence="1">
    <location>
        <begin position="1"/>
        <end position="24"/>
    </location>
</feature>
<evidence type="ECO:0000256" key="1">
    <source>
        <dbReference type="SAM" id="SignalP"/>
    </source>
</evidence>
<feature type="chain" id="PRO_5022831495" description="DUF5916 domain-containing protein" evidence="1">
    <location>
        <begin position="25"/>
        <end position="760"/>
    </location>
</feature>
<proteinExistence type="predicted"/>
<dbReference type="OrthoDB" id="9786766at2"/>
<dbReference type="Proteomes" id="UP000308149">
    <property type="component" value="Chromosome"/>
</dbReference>